<dbReference type="Proteomes" id="UP001295469">
    <property type="component" value="Chromosome A03"/>
</dbReference>
<dbReference type="EMBL" id="HG994357">
    <property type="protein sequence ID" value="CAF2119286.1"/>
    <property type="molecule type" value="Genomic_DNA"/>
</dbReference>
<protein>
    <submittedName>
        <fullName evidence="2">(rape) hypothetical protein</fullName>
    </submittedName>
</protein>
<feature type="region of interest" description="Disordered" evidence="1">
    <location>
        <begin position="130"/>
        <end position="180"/>
    </location>
</feature>
<dbReference type="PANTHER" id="PTHR47873">
    <property type="entry name" value="ARM REPEAT SUPERFAMILY PROTEIN"/>
    <property type="match status" value="1"/>
</dbReference>
<feature type="region of interest" description="Disordered" evidence="1">
    <location>
        <begin position="214"/>
        <end position="310"/>
    </location>
</feature>
<organism evidence="2">
    <name type="scientific">Brassica napus</name>
    <name type="common">Rape</name>
    <dbReference type="NCBI Taxonomy" id="3708"/>
    <lineage>
        <taxon>Eukaryota</taxon>
        <taxon>Viridiplantae</taxon>
        <taxon>Streptophyta</taxon>
        <taxon>Embryophyta</taxon>
        <taxon>Tracheophyta</taxon>
        <taxon>Spermatophyta</taxon>
        <taxon>Magnoliopsida</taxon>
        <taxon>eudicotyledons</taxon>
        <taxon>Gunneridae</taxon>
        <taxon>Pentapetalae</taxon>
        <taxon>rosids</taxon>
        <taxon>malvids</taxon>
        <taxon>Brassicales</taxon>
        <taxon>Brassicaceae</taxon>
        <taxon>Brassiceae</taxon>
        <taxon>Brassica</taxon>
    </lineage>
</organism>
<evidence type="ECO:0000313" key="2">
    <source>
        <dbReference type="EMBL" id="CAF2119286.1"/>
    </source>
</evidence>
<feature type="compositionally biased region" description="Basic residues" evidence="1">
    <location>
        <begin position="257"/>
        <end position="266"/>
    </location>
</feature>
<feature type="compositionally biased region" description="Pro residues" evidence="1">
    <location>
        <begin position="170"/>
        <end position="179"/>
    </location>
</feature>
<feature type="compositionally biased region" description="Low complexity" evidence="1">
    <location>
        <begin position="143"/>
        <end position="169"/>
    </location>
</feature>
<feature type="compositionally biased region" description="Pro residues" evidence="1">
    <location>
        <begin position="216"/>
        <end position="225"/>
    </location>
</feature>
<sequence length="310" mass="34223">MVGKVLCFFLDSLVRFEKRVVMLQRRHHDLYTVERATKEKAKGDFFGRELTAVRSKVTKPEEEAINERNEDFVSLADVLDAEHDPQKALCFTSLEISLVMMKANQKPKSHAPPRSFFSCGFFRRCTQSVLSPTSPHQQPRLKQTTTTSSSSSSSASTSQSFTQWRFPPSTVTPPPPPLPVTATFQETFQIAELQLTSVSESDKLLSPQLLERVIVPDPPSHPTCPPGLMRGGGSLPRDDGAGDGGGDGEIGRERERIRNKHTRPRLQKMSFRRIYCGGAGGGSGEGGGSGAGRRVYGERKKKRDPPIKDP</sequence>
<proteinExistence type="predicted"/>
<dbReference type="AlphaFoldDB" id="A0A816V365"/>
<feature type="compositionally biased region" description="Gly residues" evidence="1">
    <location>
        <begin position="277"/>
        <end position="291"/>
    </location>
</feature>
<reference evidence="2" key="1">
    <citation type="submission" date="2021-01" db="EMBL/GenBank/DDBJ databases">
        <authorList>
            <consortium name="Genoscope - CEA"/>
            <person name="William W."/>
        </authorList>
    </citation>
    <scope>NUCLEOTIDE SEQUENCE</scope>
</reference>
<feature type="compositionally biased region" description="Polar residues" evidence="1">
    <location>
        <begin position="130"/>
        <end position="142"/>
    </location>
</feature>
<accession>A0A816V365</accession>
<gene>
    <name evidence="2" type="ORF">DARMORV10_A03P05090.1</name>
</gene>
<dbReference type="PANTHER" id="PTHR47873:SF1">
    <property type="entry name" value="ARM REPEAT SUPERFAMILY PROTEIN"/>
    <property type="match status" value="1"/>
</dbReference>
<name>A0A816V365_BRANA</name>
<evidence type="ECO:0000256" key="1">
    <source>
        <dbReference type="SAM" id="MobiDB-lite"/>
    </source>
</evidence>